<dbReference type="InterPro" id="IPR007432">
    <property type="entry name" value="DUF480"/>
</dbReference>
<dbReference type="PANTHER" id="PTHR38768">
    <property type="entry name" value="UPF0502 PROTEIN YCEH"/>
    <property type="match status" value="1"/>
</dbReference>
<evidence type="ECO:0000256" key="1">
    <source>
        <dbReference type="HAMAP-Rule" id="MF_01584"/>
    </source>
</evidence>
<dbReference type="InterPro" id="IPR036388">
    <property type="entry name" value="WH-like_DNA-bd_sf"/>
</dbReference>
<reference evidence="4" key="1">
    <citation type="journal article" date="2019" name="Int. J. Syst. Evol. Microbiol.">
        <title>The Global Catalogue of Microorganisms (GCM) 10K type strain sequencing project: providing services to taxonomists for standard genome sequencing and annotation.</title>
        <authorList>
            <consortium name="The Broad Institute Genomics Platform"/>
            <consortium name="The Broad Institute Genome Sequencing Center for Infectious Disease"/>
            <person name="Wu L."/>
            <person name="Ma J."/>
        </authorList>
    </citation>
    <scope>NUCLEOTIDE SEQUENCE [LARGE SCALE GENOMIC DNA]</scope>
    <source>
        <strain evidence="4">JCM 4087</strain>
    </source>
</reference>
<dbReference type="Gene3D" id="1.10.10.10">
    <property type="entry name" value="Winged helix-like DNA-binding domain superfamily/Winged helix DNA-binding domain"/>
    <property type="match status" value="2"/>
</dbReference>
<organism evidence="3 4">
    <name type="scientific">Acidicapsa dinghuensis</name>
    <dbReference type="NCBI Taxonomy" id="2218256"/>
    <lineage>
        <taxon>Bacteria</taxon>
        <taxon>Pseudomonadati</taxon>
        <taxon>Acidobacteriota</taxon>
        <taxon>Terriglobia</taxon>
        <taxon>Terriglobales</taxon>
        <taxon>Acidobacteriaceae</taxon>
        <taxon>Acidicapsa</taxon>
    </lineage>
</organism>
<evidence type="ECO:0000313" key="4">
    <source>
        <dbReference type="Proteomes" id="UP001596091"/>
    </source>
</evidence>
<accession>A0ABW1EL40</accession>
<dbReference type="HAMAP" id="MF_01584">
    <property type="entry name" value="UPF0502"/>
    <property type="match status" value="1"/>
</dbReference>
<gene>
    <name evidence="3" type="ORF">ACFPT7_15355</name>
</gene>
<sequence>MQLTPVEARVLGALIEKEITTPEYYPLSLNALVNACNQKNNREPVMSLDEDQVRQALHGLEDERLAGTVRGDSRVTKYEHRMQEVFNFTRGEIAVVCTLLLRGPQTPGELRGRTERMYRFDELTDVLNVLNKLSAREPALVKVLPRQPGTKEARYVHLFSGDIEAFQPPVAHESYAADSSDANDAVRAEDPELQQRVSDLEADVATLRRELHAMQQEVQRLGKLFD</sequence>
<dbReference type="SUPFAM" id="SSF46785">
    <property type="entry name" value="Winged helix' DNA-binding domain"/>
    <property type="match status" value="2"/>
</dbReference>
<dbReference type="RefSeq" id="WP_263339949.1">
    <property type="nucleotide sequence ID" value="NZ_JAGSYH010000005.1"/>
</dbReference>
<dbReference type="EMBL" id="JBHSPH010000005">
    <property type="protein sequence ID" value="MFC5863683.1"/>
    <property type="molecule type" value="Genomic_DNA"/>
</dbReference>
<proteinExistence type="inferred from homology"/>
<dbReference type="Proteomes" id="UP001596091">
    <property type="component" value="Unassembled WGS sequence"/>
</dbReference>
<comment type="similarity">
    <text evidence="1">Belongs to the UPF0502 family.</text>
</comment>
<keyword evidence="4" id="KW-1185">Reference proteome</keyword>
<dbReference type="Pfam" id="PF04337">
    <property type="entry name" value="DUF480"/>
    <property type="match status" value="1"/>
</dbReference>
<dbReference type="InterPro" id="IPR036390">
    <property type="entry name" value="WH_DNA-bd_sf"/>
</dbReference>
<protein>
    <submittedName>
        <fullName evidence="3">YceH family protein</fullName>
    </submittedName>
</protein>
<keyword evidence="2" id="KW-0175">Coiled coil</keyword>
<feature type="coiled-coil region" evidence="2">
    <location>
        <begin position="190"/>
        <end position="224"/>
    </location>
</feature>
<evidence type="ECO:0000313" key="3">
    <source>
        <dbReference type="EMBL" id="MFC5863683.1"/>
    </source>
</evidence>
<evidence type="ECO:0000256" key="2">
    <source>
        <dbReference type="SAM" id="Coils"/>
    </source>
</evidence>
<comment type="caution">
    <text evidence="3">The sequence shown here is derived from an EMBL/GenBank/DDBJ whole genome shotgun (WGS) entry which is preliminary data.</text>
</comment>
<dbReference type="PANTHER" id="PTHR38768:SF1">
    <property type="entry name" value="UPF0502 PROTEIN YCEH"/>
    <property type="match status" value="1"/>
</dbReference>
<name>A0ABW1EL40_9BACT</name>